<feature type="compositionally biased region" description="Basic and acidic residues" evidence="2">
    <location>
        <begin position="118"/>
        <end position="136"/>
    </location>
</feature>
<feature type="region of interest" description="Disordered" evidence="2">
    <location>
        <begin position="118"/>
        <end position="138"/>
    </location>
</feature>
<evidence type="ECO:0000259" key="3">
    <source>
        <dbReference type="PROSITE" id="PS50157"/>
    </source>
</evidence>
<dbReference type="SMART" id="SM00355">
    <property type="entry name" value="ZnF_C2H2"/>
    <property type="match status" value="3"/>
</dbReference>
<dbReference type="Proteomes" id="UP001231518">
    <property type="component" value="Chromosome 31"/>
</dbReference>
<evidence type="ECO:0000256" key="1">
    <source>
        <dbReference type="PROSITE-ProRule" id="PRU00042"/>
    </source>
</evidence>
<comment type="caution">
    <text evidence="4">The sequence shown here is derived from an EMBL/GenBank/DDBJ whole genome shotgun (WGS) entry which is preliminary data.</text>
</comment>
<proteinExistence type="predicted"/>
<gene>
    <name evidence="4" type="ORF">PYW07_013087</name>
</gene>
<dbReference type="AlphaFoldDB" id="A0AAD8DJP1"/>
<keyword evidence="1" id="KW-0862">Zinc</keyword>
<keyword evidence="5" id="KW-1185">Reference proteome</keyword>
<name>A0AAD8DJP1_MYTSE</name>
<evidence type="ECO:0000313" key="4">
    <source>
        <dbReference type="EMBL" id="KAJ8703793.1"/>
    </source>
</evidence>
<organism evidence="4 5">
    <name type="scientific">Mythimna separata</name>
    <name type="common">Oriental armyworm</name>
    <name type="synonym">Pseudaletia separata</name>
    <dbReference type="NCBI Taxonomy" id="271217"/>
    <lineage>
        <taxon>Eukaryota</taxon>
        <taxon>Metazoa</taxon>
        <taxon>Ecdysozoa</taxon>
        <taxon>Arthropoda</taxon>
        <taxon>Hexapoda</taxon>
        <taxon>Insecta</taxon>
        <taxon>Pterygota</taxon>
        <taxon>Neoptera</taxon>
        <taxon>Endopterygota</taxon>
        <taxon>Lepidoptera</taxon>
        <taxon>Glossata</taxon>
        <taxon>Ditrysia</taxon>
        <taxon>Noctuoidea</taxon>
        <taxon>Noctuidae</taxon>
        <taxon>Noctuinae</taxon>
        <taxon>Hadenini</taxon>
        <taxon>Mythimna</taxon>
    </lineage>
</organism>
<dbReference type="InterPro" id="IPR036236">
    <property type="entry name" value="Znf_C2H2_sf"/>
</dbReference>
<feature type="domain" description="C2H2-type" evidence="3">
    <location>
        <begin position="214"/>
        <end position="242"/>
    </location>
</feature>
<reference evidence="4" key="1">
    <citation type="submission" date="2023-03" db="EMBL/GenBank/DDBJ databases">
        <title>Chromosome-level genomes of two armyworms, Mythimna separata and Mythimna loreyi, provide insights into the biosynthesis and reception of sex pheromones.</title>
        <authorList>
            <person name="Zhao H."/>
        </authorList>
    </citation>
    <scope>NUCLEOTIDE SEQUENCE</scope>
    <source>
        <strain evidence="4">BeijingLab</strain>
        <tissue evidence="4">Pupa</tissue>
    </source>
</reference>
<protein>
    <recommendedName>
        <fullName evidence="3">C2H2-type domain-containing protein</fullName>
    </recommendedName>
</protein>
<dbReference type="PROSITE" id="PS50157">
    <property type="entry name" value="ZINC_FINGER_C2H2_2"/>
    <property type="match status" value="2"/>
</dbReference>
<dbReference type="Gene3D" id="3.30.160.60">
    <property type="entry name" value="Classic Zinc Finger"/>
    <property type="match status" value="1"/>
</dbReference>
<accession>A0AAD8DJP1</accession>
<feature type="domain" description="C2H2-type" evidence="3">
    <location>
        <begin position="159"/>
        <end position="182"/>
    </location>
</feature>
<keyword evidence="1" id="KW-0863">Zinc-finger</keyword>
<evidence type="ECO:0000313" key="5">
    <source>
        <dbReference type="Proteomes" id="UP001231518"/>
    </source>
</evidence>
<keyword evidence="1" id="KW-0479">Metal-binding</keyword>
<sequence length="243" mass="28115">MLYLHELYCLPFNPTFSSSLATLKSSNSVKKLIKLPEKSEKDFEPTKKPIDTAKKREDRRRLLGRETKAKRTNIPCDICKQRYPMLVNATDIYKTFICSRCKKNGKCNMAIPDNIMPDHMDAKADPRRKCRDDERKRVPHQPRKLLTPDTVRKQRAHKFQCNQCPKKYALARHLALHVTNAHGDSLDDFCPICNQDIETNEKLKEHLLEHSGLHQCDECLLTFKNRKTLVAHSIKHHAGSTTS</sequence>
<feature type="region of interest" description="Disordered" evidence="2">
    <location>
        <begin position="40"/>
        <end position="60"/>
    </location>
</feature>
<dbReference type="PROSITE" id="PS00028">
    <property type="entry name" value="ZINC_FINGER_C2H2_1"/>
    <property type="match status" value="3"/>
</dbReference>
<dbReference type="EMBL" id="JARGEI010000032">
    <property type="protein sequence ID" value="KAJ8703793.1"/>
    <property type="molecule type" value="Genomic_DNA"/>
</dbReference>
<dbReference type="GO" id="GO:0008270">
    <property type="term" value="F:zinc ion binding"/>
    <property type="evidence" value="ECO:0007669"/>
    <property type="project" value="UniProtKB-KW"/>
</dbReference>
<dbReference type="InterPro" id="IPR013087">
    <property type="entry name" value="Znf_C2H2_type"/>
</dbReference>
<evidence type="ECO:0000256" key="2">
    <source>
        <dbReference type="SAM" id="MobiDB-lite"/>
    </source>
</evidence>
<dbReference type="SUPFAM" id="SSF57667">
    <property type="entry name" value="beta-beta-alpha zinc fingers"/>
    <property type="match status" value="1"/>
</dbReference>